<dbReference type="GO" id="GO:0008270">
    <property type="term" value="F:zinc ion binding"/>
    <property type="evidence" value="ECO:0007669"/>
    <property type="project" value="UniProtKB-KW"/>
</dbReference>
<evidence type="ECO:0000256" key="3">
    <source>
        <dbReference type="ARBA" id="ARBA00022737"/>
    </source>
</evidence>
<dbReference type="STRING" id="6248.A0A0K0EHG0"/>
<dbReference type="PANTHER" id="PTHR24388:SF54">
    <property type="entry name" value="PROTEIN ESCARGOT"/>
    <property type="match status" value="1"/>
</dbReference>
<reference evidence="12" key="1">
    <citation type="submission" date="2015-08" db="UniProtKB">
        <authorList>
            <consortium name="WormBaseParasite"/>
        </authorList>
    </citation>
    <scope>IDENTIFICATION</scope>
</reference>
<feature type="region of interest" description="Disordered" evidence="9">
    <location>
        <begin position="276"/>
        <end position="308"/>
    </location>
</feature>
<dbReference type="AlphaFoldDB" id="A0A0K0EHG0"/>
<evidence type="ECO:0000256" key="9">
    <source>
        <dbReference type="SAM" id="MobiDB-lite"/>
    </source>
</evidence>
<organism evidence="12">
    <name type="scientific">Strongyloides stercoralis</name>
    <name type="common">Threadworm</name>
    <dbReference type="NCBI Taxonomy" id="6248"/>
    <lineage>
        <taxon>Eukaryota</taxon>
        <taxon>Metazoa</taxon>
        <taxon>Ecdysozoa</taxon>
        <taxon>Nematoda</taxon>
        <taxon>Chromadorea</taxon>
        <taxon>Rhabditida</taxon>
        <taxon>Tylenchina</taxon>
        <taxon>Panagrolaimomorpha</taxon>
        <taxon>Strongyloidoidea</taxon>
        <taxon>Strongyloididae</taxon>
        <taxon>Strongyloides</taxon>
    </lineage>
</organism>
<dbReference type="PROSITE" id="PS50157">
    <property type="entry name" value="ZINC_FINGER_C2H2_2"/>
    <property type="match status" value="3"/>
</dbReference>
<evidence type="ECO:0000256" key="7">
    <source>
        <dbReference type="PROSITE-ProRule" id="PRU00042"/>
    </source>
</evidence>
<feature type="domain" description="C2H2-type" evidence="10">
    <location>
        <begin position="44"/>
        <end position="72"/>
    </location>
</feature>
<keyword evidence="8" id="KW-0175">Coiled coil</keyword>
<evidence type="ECO:0000259" key="10">
    <source>
        <dbReference type="PROSITE" id="PS50157"/>
    </source>
</evidence>
<dbReference type="GO" id="GO:0005634">
    <property type="term" value="C:nucleus"/>
    <property type="evidence" value="ECO:0007669"/>
    <property type="project" value="UniProtKB-SubCell"/>
</dbReference>
<keyword evidence="6" id="KW-0539">Nucleus</keyword>
<sequence length="463" mass="50466">MSTADTIVASNTDKSFLCEICSKAFRFRSNLAEHRSVHSNLKPYVCGWCGKSSRLKGNLTKHILKHHKAEQNAYIGTDDIIIKKGKKSVKDPAAIDFLEKSMIVLTPNSANNNNNNNIPKNGLGITEKHNDGIENLGHFLASMKNRKRAHSSDDLDDSMDGERDKFLMSLGLEINAGGINSNSPTNSAESNNGEDKIDNIRSGNNVPDFMNTLTSLAAGSSFSNPITLEKLIDTRVSNCSSPSRNSIVSNCNNIKTQCPQCGKHFRKQSSLQVHMTVNHGAPPPGSSRNSNASQELPLEQSPSPSSSAEIKIENIETPVIHNPVNTVTAAAAALSSFLMNQNNNTGNVLSNSSKTTSSSPAFGISFDTKNLNFQNIQGELKIIKQTIHEINKSHSDSVNKLEKSLTTIDNRVDRLEKQLEMALNSIYTLVQLQTGINTNVTRFRDDACEKLKSVKALLSETSG</sequence>
<keyword evidence="3" id="KW-0677">Repeat</keyword>
<evidence type="ECO:0000256" key="6">
    <source>
        <dbReference type="ARBA" id="ARBA00023242"/>
    </source>
</evidence>
<evidence type="ECO:0000313" key="12">
    <source>
        <dbReference type="WBParaSite" id="SSTP_0000891500.1"/>
    </source>
</evidence>
<feature type="domain" description="C2H2-type" evidence="10">
    <location>
        <begin position="16"/>
        <end position="43"/>
    </location>
</feature>
<name>A0A0K0EHG0_STRER</name>
<evidence type="ECO:0000256" key="5">
    <source>
        <dbReference type="ARBA" id="ARBA00022833"/>
    </source>
</evidence>
<feature type="compositionally biased region" description="Polar residues" evidence="9">
    <location>
        <begin position="178"/>
        <end position="191"/>
    </location>
</feature>
<feature type="coiled-coil region" evidence="8">
    <location>
        <begin position="398"/>
        <end position="425"/>
    </location>
</feature>
<dbReference type="WBParaSite" id="TCONS_00000831.p1">
    <property type="protein sequence ID" value="TCONS_00000831.p1"/>
    <property type="gene ID" value="XLOC_000797"/>
</dbReference>
<dbReference type="SUPFAM" id="SSF57667">
    <property type="entry name" value="beta-beta-alpha zinc fingers"/>
    <property type="match status" value="2"/>
</dbReference>
<feature type="compositionally biased region" description="Low complexity" evidence="9">
    <location>
        <begin position="293"/>
        <end position="307"/>
    </location>
</feature>
<dbReference type="GO" id="GO:0000981">
    <property type="term" value="F:DNA-binding transcription factor activity, RNA polymerase II-specific"/>
    <property type="evidence" value="ECO:0007669"/>
    <property type="project" value="TreeGrafter"/>
</dbReference>
<protein>
    <submittedName>
        <fullName evidence="12 13">C2H2-type domain-containing protein</fullName>
    </submittedName>
</protein>
<evidence type="ECO:0000256" key="1">
    <source>
        <dbReference type="ARBA" id="ARBA00004123"/>
    </source>
</evidence>
<dbReference type="Pfam" id="PF00096">
    <property type="entry name" value="zf-C2H2"/>
    <property type="match status" value="3"/>
</dbReference>
<keyword evidence="11" id="KW-1185">Reference proteome</keyword>
<dbReference type="PROSITE" id="PS00028">
    <property type="entry name" value="ZINC_FINGER_C2H2_1"/>
    <property type="match status" value="2"/>
</dbReference>
<evidence type="ECO:0000313" key="11">
    <source>
        <dbReference type="Proteomes" id="UP000035681"/>
    </source>
</evidence>
<evidence type="ECO:0000256" key="4">
    <source>
        <dbReference type="ARBA" id="ARBA00022771"/>
    </source>
</evidence>
<dbReference type="InterPro" id="IPR036236">
    <property type="entry name" value="Znf_C2H2_sf"/>
</dbReference>
<dbReference type="SMART" id="SM00355">
    <property type="entry name" value="ZnF_C2H2"/>
    <property type="match status" value="3"/>
</dbReference>
<keyword evidence="2" id="KW-0479">Metal-binding</keyword>
<evidence type="ECO:0000313" key="13">
    <source>
        <dbReference type="WBParaSite" id="TCONS_00000831.p1"/>
    </source>
</evidence>
<keyword evidence="5" id="KW-0862">Zinc</keyword>
<dbReference type="WBParaSite" id="SSTP_0000891500.1">
    <property type="protein sequence ID" value="SSTP_0000891500.1"/>
    <property type="gene ID" value="SSTP_0000891500"/>
</dbReference>
<dbReference type="PANTHER" id="PTHR24388">
    <property type="entry name" value="ZINC FINGER PROTEIN"/>
    <property type="match status" value="1"/>
</dbReference>
<dbReference type="Proteomes" id="UP000035681">
    <property type="component" value="Unplaced"/>
</dbReference>
<dbReference type="InterPro" id="IPR013087">
    <property type="entry name" value="Znf_C2H2_type"/>
</dbReference>
<feature type="region of interest" description="Disordered" evidence="9">
    <location>
        <begin position="177"/>
        <end position="203"/>
    </location>
</feature>
<dbReference type="GO" id="GO:0000978">
    <property type="term" value="F:RNA polymerase II cis-regulatory region sequence-specific DNA binding"/>
    <property type="evidence" value="ECO:0007669"/>
    <property type="project" value="TreeGrafter"/>
</dbReference>
<proteinExistence type="predicted"/>
<dbReference type="Gene3D" id="3.30.160.60">
    <property type="entry name" value="Classic Zinc Finger"/>
    <property type="match status" value="3"/>
</dbReference>
<dbReference type="InterPro" id="IPR050527">
    <property type="entry name" value="Snail/Krueppel_Znf"/>
</dbReference>
<feature type="domain" description="C2H2-type" evidence="10">
    <location>
        <begin position="256"/>
        <end position="284"/>
    </location>
</feature>
<dbReference type="FunFam" id="3.30.160.60:FF:000100">
    <property type="entry name" value="Zinc finger 45-like"/>
    <property type="match status" value="1"/>
</dbReference>
<keyword evidence="4 7" id="KW-0863">Zinc-finger</keyword>
<comment type="subcellular location">
    <subcellularLocation>
        <location evidence="1">Nucleus</location>
    </subcellularLocation>
</comment>
<evidence type="ECO:0000256" key="2">
    <source>
        <dbReference type="ARBA" id="ARBA00022723"/>
    </source>
</evidence>
<accession>A0A0K0EHG0</accession>
<evidence type="ECO:0000256" key="8">
    <source>
        <dbReference type="SAM" id="Coils"/>
    </source>
</evidence>